<evidence type="ECO:0000313" key="3">
    <source>
        <dbReference type="RefSeq" id="XP_022310163.1"/>
    </source>
</evidence>
<name>A0A8B8C3A3_CRAVI</name>
<proteinExistence type="predicted"/>
<dbReference type="RefSeq" id="XP_022310163.1">
    <property type="nucleotide sequence ID" value="XM_022454455.1"/>
</dbReference>
<dbReference type="AlphaFoldDB" id="A0A8B8C3A3"/>
<dbReference type="GeneID" id="111115637"/>
<feature type="chain" id="PRO_5034941934" evidence="1">
    <location>
        <begin position="17"/>
        <end position="277"/>
    </location>
</feature>
<protein>
    <submittedName>
        <fullName evidence="3">Uncharacterized protein LOC111115637</fullName>
    </submittedName>
</protein>
<dbReference type="Proteomes" id="UP000694844">
    <property type="component" value="Chromosome 9"/>
</dbReference>
<evidence type="ECO:0000313" key="2">
    <source>
        <dbReference type="Proteomes" id="UP000694844"/>
    </source>
</evidence>
<accession>A0A8B8C3A3</accession>
<sequence>MREILLLATLVYSCWGYPLEHNYQEDIAHLQGEVNFLRANLTAVWERLHEHDELHRAAQHHERRPLRSVVRETRRYRVTFNFFMDIPDHPGGDGEVVVQEVDRTIPVRSVVRQTRDFNVTMNFFLDVPDHPQVEPPPTPPTPVRTAVRQNYRWRVNFSIFMDIPDQPGQPGAVTAQVVDPNQPIRSVVRETRQFRAHLNFFVDAPEHEEPIRSVSRDTRDHTVHMDFFMHIPETPGGPNAAFHPNFNGTQAVTSVTRETRHHNVHLDFFLDIPLDHQ</sequence>
<dbReference type="KEGG" id="cvn:111115637"/>
<dbReference type="OrthoDB" id="6191685at2759"/>
<keyword evidence="2" id="KW-1185">Reference proteome</keyword>
<gene>
    <name evidence="3" type="primary">LOC111115637</name>
</gene>
<keyword evidence="1" id="KW-0732">Signal</keyword>
<reference evidence="3" key="1">
    <citation type="submission" date="2025-08" db="UniProtKB">
        <authorList>
            <consortium name="RefSeq"/>
        </authorList>
    </citation>
    <scope>IDENTIFICATION</scope>
    <source>
        <tissue evidence="3">Whole sample</tissue>
    </source>
</reference>
<evidence type="ECO:0000256" key="1">
    <source>
        <dbReference type="SAM" id="SignalP"/>
    </source>
</evidence>
<organism evidence="2 3">
    <name type="scientific">Crassostrea virginica</name>
    <name type="common">Eastern oyster</name>
    <dbReference type="NCBI Taxonomy" id="6565"/>
    <lineage>
        <taxon>Eukaryota</taxon>
        <taxon>Metazoa</taxon>
        <taxon>Spiralia</taxon>
        <taxon>Lophotrochozoa</taxon>
        <taxon>Mollusca</taxon>
        <taxon>Bivalvia</taxon>
        <taxon>Autobranchia</taxon>
        <taxon>Pteriomorphia</taxon>
        <taxon>Ostreida</taxon>
        <taxon>Ostreoidea</taxon>
        <taxon>Ostreidae</taxon>
        <taxon>Crassostrea</taxon>
    </lineage>
</organism>
<feature type="signal peptide" evidence="1">
    <location>
        <begin position="1"/>
        <end position="16"/>
    </location>
</feature>